<gene>
    <name evidence="3" type="primary">PLESTBF000348</name>
    <name evidence="3" type="ORF">PLESTB_000684500</name>
</gene>
<dbReference type="Gene3D" id="3.30.200.20">
    <property type="entry name" value="Phosphorylase Kinase, domain 1"/>
    <property type="match status" value="1"/>
</dbReference>
<sequence length="1741" mass="180087">MCHLRKRVSDRHGGEALAPFSIGLLLLLIFQPLLLLGASVASWEPSAFLQAPGCQSWSTASGLGIASGVTSCVVSRNTTLQRGQPEQLPIITWIQGQGAACCALNGGEGGGGCQDGALQSPPQVFIPPPEPSSGYWTPVAPAGGSDVNSPTVMQLPQPVPGLADLPTLNLASLSGIFVVPANGSLALCNLRLEGAILPSTYPLPAASFLALSAFNLTAALDRRAPGQPPPLQLANLVIVTPSCPVLSLYQAFACGLSPSPNFTVTPTFLVVHRFTTSTAYIQNVTLTCSTTAAATSPSTTTLPLPSCLAVKAASGGELLGAITTMGSMVEIAKTESGLVPLVAYFFLEGDISLLETSATQQLYPQVTVSTATFVLAGRPDGTTVLDLHGTADLITVSAGASVELRHLVLRNAPLGPPTEALMAFLRMFLWTFSFRRQIYGFTRQTTLTVTNVTLEVPREELALWFHDILGPDKVPEGLQADLCVCNATRVMHAEKAEVEFAQVPDRGPSMLWKTGSSLTSAYTIRNVLLTRDDKAPWCSSNSGAPLPVTGSLMAPLVSSPPAGNGSSSSATQQSAAGCSGRICSVMSRPSLCLLVPEGVCGLAVNLARADTLGSGTPGSINTPIVSSGPVDSWTLEPDLLRKDVIYLGVARYLGLGPSDDGWLWSPGMITRPSTLMGSFIASVALDVALLPGAIVLPNTTSGIFNASLTIRAIILVNLPAAGEYSVSVPSLPNARPPQPPIPPTPPPWPAAEFAMAPQSLPSRRLMQQLGGPWRESSGISGIGGTKRMRLHAAGGRVLQQELGNGASTNPTDTLTQGLDPAMTNFTSCLWTVNFNRREASARQKLLASPSSNGSLGSTIDPRRPMGLPYVFLDSVVAVIPQPELDLLVWVWATNSTDAATAPGLADQLVQMLAASRLSLESAATVSRAAVENTTVTRLVFDQLWWCALEGSNVTFTSQLPQQLVGNVSLSRLQLTLTVDFAQPSATLDPPPPPPPPLLSPPDPPPSASPPKQPVPPSSPAQLSPSPLHHPLSSSDPSAGHTEAINPEAVAGRGGQPRTKTSNFVKVVCAAVAATVAVTVALPLAILFTWRRKRCQGSKSSEKQTPLAGGSKSDDVPGGEAASLAHSRQSMDAQQLEVTIPSSTHADLSSHGALLALHNVMHTLTLRAAAGAPHTATEVDSLKACGAGDVETTPAPSPEAVEGLAHLVAGAGAGAADLPRMGSAAELAPAAGLLAGAGSAGSGSSQQQGDPVLTITGELGRGAQGVVYRGVWRGLDVAVKSRLLQCGLLGGGGPQGLVAAAADTPSQDLALPHRAIQEAAISTSVSHPNVVATYTYTLERLEDAPPRLNAAIMRADDKPAVQGTNTGSASSSSSSSSSQADGSVPKSAADASGRGELEVWKLTLVQELCDGNSLRCCLEQGTLTGCQVVETQSSGHFGISRRVGAGPAASAPGGCGPQSSAVSSGPAALQSPAAGPLMQQQQLDPRITLMVALQAARGLAHLHSSGIVHADVSSANILLKRLPSRSGGDGHSSGANGCGAAADPYSYGYVAKVCDFGLSGKLDDTRAALHLSGPARAVSAYTAPELVRHGRASPAGDVYAFAVVLWELALGCPLPALLARPEGARLQSWLAQQSRMDPRTVEPLPPSLLMWPADGVPPGLLGLVGECLRGDPATRPSARQLYERLHTLLAGEPPLQQQQQPPSLQPPQQQQQCQALQEGSISNYPGPGTSCLSLDSSTVTWM</sequence>
<evidence type="ECO:0000259" key="2">
    <source>
        <dbReference type="PROSITE" id="PS50011"/>
    </source>
</evidence>
<feature type="region of interest" description="Disordered" evidence="1">
    <location>
        <begin position="1094"/>
        <end position="1135"/>
    </location>
</feature>
<protein>
    <recommendedName>
        <fullName evidence="2">Protein kinase domain-containing protein</fullName>
    </recommendedName>
</protein>
<feature type="region of interest" description="Disordered" evidence="1">
    <location>
        <begin position="1358"/>
        <end position="1391"/>
    </location>
</feature>
<reference evidence="3 4" key="1">
    <citation type="journal article" date="2023" name="Commun. Biol.">
        <title>Reorganization of the ancestral sex-determining regions during the evolution of trioecy in Pleodorina starrii.</title>
        <authorList>
            <person name="Takahashi K."/>
            <person name="Suzuki S."/>
            <person name="Kawai-Toyooka H."/>
            <person name="Yamamoto K."/>
            <person name="Hamaji T."/>
            <person name="Ootsuki R."/>
            <person name="Yamaguchi H."/>
            <person name="Kawachi M."/>
            <person name="Higashiyama T."/>
            <person name="Nozaki H."/>
        </authorList>
    </citation>
    <scope>NUCLEOTIDE SEQUENCE [LARGE SCALE GENOMIC DNA]</scope>
    <source>
        <strain evidence="3 4">NIES-4479</strain>
    </source>
</reference>
<name>A0A9W6BJG9_9CHLO</name>
<feature type="compositionally biased region" description="Low complexity" evidence="1">
    <location>
        <begin position="1019"/>
        <end position="1038"/>
    </location>
</feature>
<keyword evidence="4" id="KW-1185">Reference proteome</keyword>
<dbReference type="SUPFAM" id="SSF56112">
    <property type="entry name" value="Protein kinase-like (PK-like)"/>
    <property type="match status" value="1"/>
</dbReference>
<dbReference type="Proteomes" id="UP001165080">
    <property type="component" value="Unassembled WGS sequence"/>
</dbReference>
<dbReference type="PROSITE" id="PS00109">
    <property type="entry name" value="PROTEIN_KINASE_TYR"/>
    <property type="match status" value="1"/>
</dbReference>
<dbReference type="GO" id="GO:0004674">
    <property type="term" value="F:protein serine/threonine kinase activity"/>
    <property type="evidence" value="ECO:0007669"/>
    <property type="project" value="TreeGrafter"/>
</dbReference>
<dbReference type="InterPro" id="IPR051681">
    <property type="entry name" value="Ser/Thr_Kinases-Pseudokinases"/>
</dbReference>
<feature type="compositionally biased region" description="Polar residues" evidence="1">
    <location>
        <begin position="1125"/>
        <end position="1135"/>
    </location>
</feature>
<accession>A0A9W6BJG9</accession>
<dbReference type="InterPro" id="IPR000719">
    <property type="entry name" value="Prot_kinase_dom"/>
</dbReference>
<comment type="caution">
    <text evidence="3">The sequence shown here is derived from an EMBL/GenBank/DDBJ whole genome shotgun (WGS) entry which is preliminary data.</text>
</comment>
<dbReference type="PROSITE" id="PS50011">
    <property type="entry name" value="PROTEIN_KINASE_DOM"/>
    <property type="match status" value="1"/>
</dbReference>
<dbReference type="Pfam" id="PF07714">
    <property type="entry name" value="PK_Tyr_Ser-Thr"/>
    <property type="match status" value="1"/>
</dbReference>
<feature type="region of interest" description="Disordered" evidence="1">
    <location>
        <begin position="982"/>
        <end position="1042"/>
    </location>
</feature>
<evidence type="ECO:0000256" key="1">
    <source>
        <dbReference type="SAM" id="MobiDB-lite"/>
    </source>
</evidence>
<feature type="compositionally biased region" description="Pro residues" evidence="1">
    <location>
        <begin position="988"/>
        <end position="1018"/>
    </location>
</feature>
<feature type="region of interest" description="Disordered" evidence="1">
    <location>
        <begin position="1445"/>
        <end position="1478"/>
    </location>
</feature>
<evidence type="ECO:0000313" key="3">
    <source>
        <dbReference type="EMBL" id="GLC52885.1"/>
    </source>
</evidence>
<dbReference type="PANTHER" id="PTHR44329">
    <property type="entry name" value="SERINE/THREONINE-PROTEIN KINASE TNNI3K-RELATED"/>
    <property type="match status" value="1"/>
</dbReference>
<dbReference type="PANTHER" id="PTHR44329:SF214">
    <property type="entry name" value="PROTEIN KINASE DOMAIN-CONTAINING PROTEIN"/>
    <property type="match status" value="1"/>
</dbReference>
<dbReference type="InterPro" id="IPR008266">
    <property type="entry name" value="Tyr_kinase_AS"/>
</dbReference>
<feature type="compositionally biased region" description="Low complexity" evidence="1">
    <location>
        <begin position="1367"/>
        <end position="1377"/>
    </location>
</feature>
<feature type="compositionally biased region" description="Low complexity" evidence="1">
    <location>
        <begin position="1445"/>
        <end position="1460"/>
    </location>
</feature>
<organism evidence="3 4">
    <name type="scientific">Pleodorina starrii</name>
    <dbReference type="NCBI Taxonomy" id="330485"/>
    <lineage>
        <taxon>Eukaryota</taxon>
        <taxon>Viridiplantae</taxon>
        <taxon>Chlorophyta</taxon>
        <taxon>core chlorophytes</taxon>
        <taxon>Chlorophyceae</taxon>
        <taxon>CS clade</taxon>
        <taxon>Chlamydomonadales</taxon>
        <taxon>Volvocaceae</taxon>
        <taxon>Pleodorina</taxon>
    </lineage>
</organism>
<dbReference type="EMBL" id="BRXU01000007">
    <property type="protein sequence ID" value="GLC52885.1"/>
    <property type="molecule type" value="Genomic_DNA"/>
</dbReference>
<evidence type="ECO:0000313" key="4">
    <source>
        <dbReference type="Proteomes" id="UP001165080"/>
    </source>
</evidence>
<dbReference type="GO" id="GO:0005524">
    <property type="term" value="F:ATP binding"/>
    <property type="evidence" value="ECO:0007669"/>
    <property type="project" value="InterPro"/>
</dbReference>
<dbReference type="Gene3D" id="1.10.510.10">
    <property type="entry name" value="Transferase(Phosphotransferase) domain 1"/>
    <property type="match status" value="1"/>
</dbReference>
<dbReference type="InterPro" id="IPR001245">
    <property type="entry name" value="Ser-Thr/Tyr_kinase_cat_dom"/>
</dbReference>
<proteinExistence type="predicted"/>
<feature type="domain" description="Protein kinase" evidence="2">
    <location>
        <begin position="1252"/>
        <end position="1688"/>
    </location>
</feature>
<dbReference type="InterPro" id="IPR011009">
    <property type="entry name" value="Kinase-like_dom_sf"/>
</dbReference>